<dbReference type="CDD" id="cd02883">
    <property type="entry name" value="NUDIX_Hydrolase"/>
    <property type="match status" value="1"/>
</dbReference>
<name>A0A9Q9ED07_9PEZI</name>
<dbReference type="Pfam" id="PF00293">
    <property type="entry name" value="NUDIX"/>
    <property type="match status" value="1"/>
</dbReference>
<proteinExistence type="predicted"/>
<dbReference type="AlphaFoldDB" id="A0A9Q9ED07"/>
<feature type="domain" description="Nudix hydrolase" evidence="3">
    <location>
        <begin position="28"/>
        <end position="166"/>
    </location>
</feature>
<dbReference type="Proteomes" id="UP001056384">
    <property type="component" value="Chromosome 1"/>
</dbReference>
<evidence type="ECO:0000313" key="4">
    <source>
        <dbReference type="EMBL" id="USW47266.1"/>
    </source>
</evidence>
<protein>
    <submittedName>
        <fullName evidence="4">NUDIX hydrolase domain-containing protein</fullName>
    </submittedName>
</protein>
<reference evidence="4" key="1">
    <citation type="submission" date="2022-06" db="EMBL/GenBank/DDBJ databases">
        <title>Complete genome sequences of two strains of the flax pathogen Septoria linicola.</title>
        <authorList>
            <person name="Lapalu N."/>
            <person name="Simon A."/>
            <person name="Demenou B."/>
            <person name="Paumier D."/>
            <person name="Guillot M.-P."/>
            <person name="Gout L."/>
            <person name="Valade R."/>
        </authorList>
    </citation>
    <scope>NUCLEOTIDE SEQUENCE</scope>
    <source>
        <strain evidence="4">SE15195</strain>
    </source>
</reference>
<dbReference type="Gene3D" id="3.90.79.10">
    <property type="entry name" value="Nucleoside Triphosphate Pyrophosphohydrolase"/>
    <property type="match status" value="1"/>
</dbReference>
<dbReference type="InterPro" id="IPR015797">
    <property type="entry name" value="NUDIX_hydrolase-like_dom_sf"/>
</dbReference>
<evidence type="ECO:0000259" key="3">
    <source>
        <dbReference type="PROSITE" id="PS51462"/>
    </source>
</evidence>
<organism evidence="4 5">
    <name type="scientific">Septoria linicola</name>
    <dbReference type="NCBI Taxonomy" id="215465"/>
    <lineage>
        <taxon>Eukaryota</taxon>
        <taxon>Fungi</taxon>
        <taxon>Dikarya</taxon>
        <taxon>Ascomycota</taxon>
        <taxon>Pezizomycotina</taxon>
        <taxon>Dothideomycetes</taxon>
        <taxon>Dothideomycetidae</taxon>
        <taxon>Mycosphaerellales</taxon>
        <taxon>Mycosphaerellaceae</taxon>
        <taxon>Septoria</taxon>
    </lineage>
</organism>
<dbReference type="PROSITE" id="PS00893">
    <property type="entry name" value="NUDIX_BOX"/>
    <property type="match status" value="1"/>
</dbReference>
<feature type="compositionally biased region" description="Polar residues" evidence="2">
    <location>
        <begin position="1"/>
        <end position="10"/>
    </location>
</feature>
<gene>
    <name evidence="4" type="ORF">Slin15195_G005850</name>
</gene>
<dbReference type="EMBL" id="CP099418">
    <property type="protein sequence ID" value="USW47266.1"/>
    <property type="molecule type" value="Genomic_DNA"/>
</dbReference>
<dbReference type="SUPFAM" id="SSF55811">
    <property type="entry name" value="Nudix"/>
    <property type="match status" value="1"/>
</dbReference>
<dbReference type="PROSITE" id="PS51462">
    <property type="entry name" value="NUDIX"/>
    <property type="match status" value="1"/>
</dbReference>
<dbReference type="InterPro" id="IPR020084">
    <property type="entry name" value="NUDIX_hydrolase_CS"/>
</dbReference>
<keyword evidence="1 4" id="KW-0378">Hydrolase</keyword>
<evidence type="ECO:0000256" key="2">
    <source>
        <dbReference type="SAM" id="MobiDB-lite"/>
    </source>
</evidence>
<evidence type="ECO:0000256" key="1">
    <source>
        <dbReference type="ARBA" id="ARBA00022801"/>
    </source>
</evidence>
<accession>A0A9Q9ED07</accession>
<dbReference type="InterPro" id="IPR000086">
    <property type="entry name" value="NUDIX_hydrolase_dom"/>
</dbReference>
<evidence type="ECO:0000313" key="5">
    <source>
        <dbReference type="Proteomes" id="UP001056384"/>
    </source>
</evidence>
<dbReference type="OrthoDB" id="10259236at2759"/>
<sequence length="247" mass="28012">MSSVTHNARSTGRVEPSRPIAANYSSSNLTIGAGVAIFHLATERVIVVQHTRDRYWFLPKGRRNASEDTGRAAEREGFEESGYRNRLLPLPIEHRQPDDDGGHQDFVIEPVWTQLLPLTSRVQYLLHWYVAETVPREVEMSYADSGTEIYRQPDPFPRIGSLRARIAEDVSALEDGTKQIYEPIRHEGTGVDEDELLYKAHLMPVEEACRKLRGTVQEDVVHRGLEYIQRRIQMEDAAKDSTASGAM</sequence>
<keyword evidence="5" id="KW-1185">Reference proteome</keyword>
<dbReference type="GO" id="GO:0016787">
    <property type="term" value="F:hydrolase activity"/>
    <property type="evidence" value="ECO:0007669"/>
    <property type="project" value="UniProtKB-KW"/>
</dbReference>
<feature type="region of interest" description="Disordered" evidence="2">
    <location>
        <begin position="1"/>
        <end position="20"/>
    </location>
</feature>